<name>A0A1R2C232_9CILI</name>
<evidence type="ECO:0000313" key="1">
    <source>
        <dbReference type="EMBL" id="OMJ83092.1"/>
    </source>
</evidence>
<dbReference type="SUPFAM" id="SSF55961">
    <property type="entry name" value="Bet v1-like"/>
    <property type="match status" value="1"/>
</dbReference>
<evidence type="ECO:0008006" key="3">
    <source>
        <dbReference type="Google" id="ProtNLM"/>
    </source>
</evidence>
<dbReference type="Proteomes" id="UP000187209">
    <property type="component" value="Unassembled WGS sequence"/>
</dbReference>
<reference evidence="1 2" key="1">
    <citation type="submission" date="2016-11" db="EMBL/GenBank/DDBJ databases">
        <title>The macronuclear genome of Stentor coeruleus: a giant cell with tiny introns.</title>
        <authorList>
            <person name="Slabodnick M."/>
            <person name="Ruby J.G."/>
            <person name="Reiff S.B."/>
            <person name="Swart E.C."/>
            <person name="Gosai S."/>
            <person name="Prabakaran S."/>
            <person name="Witkowska E."/>
            <person name="Larue G.E."/>
            <person name="Fisher S."/>
            <person name="Freeman R.M."/>
            <person name="Gunawardena J."/>
            <person name="Chu W."/>
            <person name="Stover N.A."/>
            <person name="Gregory B.D."/>
            <person name="Nowacki M."/>
            <person name="Derisi J."/>
            <person name="Roy S.W."/>
            <person name="Marshall W.F."/>
            <person name="Sood P."/>
        </authorList>
    </citation>
    <scope>NUCLEOTIDE SEQUENCE [LARGE SCALE GENOMIC DNA]</scope>
    <source>
        <strain evidence="1">WM001</strain>
    </source>
</reference>
<organism evidence="1 2">
    <name type="scientific">Stentor coeruleus</name>
    <dbReference type="NCBI Taxonomy" id="5963"/>
    <lineage>
        <taxon>Eukaryota</taxon>
        <taxon>Sar</taxon>
        <taxon>Alveolata</taxon>
        <taxon>Ciliophora</taxon>
        <taxon>Postciliodesmatophora</taxon>
        <taxon>Heterotrichea</taxon>
        <taxon>Heterotrichida</taxon>
        <taxon>Stentoridae</taxon>
        <taxon>Stentor</taxon>
    </lineage>
</organism>
<accession>A0A1R2C232</accession>
<comment type="caution">
    <text evidence="1">The sequence shown here is derived from an EMBL/GenBank/DDBJ whole genome shotgun (WGS) entry which is preliminary data.</text>
</comment>
<dbReference type="AlphaFoldDB" id="A0A1R2C232"/>
<evidence type="ECO:0000313" key="2">
    <source>
        <dbReference type="Proteomes" id="UP000187209"/>
    </source>
</evidence>
<sequence length="124" mass="14487">MVDLETRCDEAFDQCLAYARSIHDDNNWTVYREDDGLIYSSHSGETDHEVIRGQMIVKKTPEEVFNFLSIPFNKREFDYVLTTLDVIEDFGRTKCIFYQNNLPWPLDPREAVYSEGTHKDPDGT</sequence>
<dbReference type="EMBL" id="MPUH01000316">
    <property type="protein sequence ID" value="OMJ83092.1"/>
    <property type="molecule type" value="Genomic_DNA"/>
</dbReference>
<protein>
    <recommendedName>
        <fullName evidence="3">START domain-containing protein</fullName>
    </recommendedName>
</protein>
<dbReference type="InterPro" id="IPR023393">
    <property type="entry name" value="START-like_dom_sf"/>
</dbReference>
<keyword evidence="2" id="KW-1185">Reference proteome</keyword>
<dbReference type="OrthoDB" id="291971at2759"/>
<dbReference type="Gene3D" id="3.30.530.20">
    <property type="match status" value="1"/>
</dbReference>
<gene>
    <name evidence="1" type="ORF">SteCoe_16074</name>
</gene>
<proteinExistence type="predicted"/>